<dbReference type="AlphaFoldDB" id="A0A0E9PW12"/>
<name>A0A0E9PW12_ANGAN</name>
<reference evidence="1" key="1">
    <citation type="submission" date="2014-11" db="EMBL/GenBank/DDBJ databases">
        <authorList>
            <person name="Amaro Gonzalez C."/>
        </authorList>
    </citation>
    <scope>NUCLEOTIDE SEQUENCE</scope>
</reference>
<accession>A0A0E9PW12</accession>
<sequence>MPKCPERLNLHSLQLGGDARLLSAPEAQRLLLIQHEIRQTSFILIVC</sequence>
<dbReference type="EMBL" id="GBXM01100317">
    <property type="protein sequence ID" value="JAH08260.1"/>
    <property type="molecule type" value="Transcribed_RNA"/>
</dbReference>
<evidence type="ECO:0000313" key="1">
    <source>
        <dbReference type="EMBL" id="JAH08260.1"/>
    </source>
</evidence>
<proteinExistence type="predicted"/>
<protein>
    <submittedName>
        <fullName evidence="1">Uncharacterized protein</fullName>
    </submittedName>
</protein>
<reference evidence="1" key="2">
    <citation type="journal article" date="2015" name="Fish Shellfish Immunol.">
        <title>Early steps in the European eel (Anguilla anguilla)-Vibrio vulnificus interaction in the gills: Role of the RtxA13 toxin.</title>
        <authorList>
            <person name="Callol A."/>
            <person name="Pajuelo D."/>
            <person name="Ebbesson L."/>
            <person name="Teles M."/>
            <person name="MacKenzie S."/>
            <person name="Amaro C."/>
        </authorList>
    </citation>
    <scope>NUCLEOTIDE SEQUENCE</scope>
</reference>
<organism evidence="1">
    <name type="scientific">Anguilla anguilla</name>
    <name type="common">European freshwater eel</name>
    <name type="synonym">Muraena anguilla</name>
    <dbReference type="NCBI Taxonomy" id="7936"/>
    <lineage>
        <taxon>Eukaryota</taxon>
        <taxon>Metazoa</taxon>
        <taxon>Chordata</taxon>
        <taxon>Craniata</taxon>
        <taxon>Vertebrata</taxon>
        <taxon>Euteleostomi</taxon>
        <taxon>Actinopterygii</taxon>
        <taxon>Neopterygii</taxon>
        <taxon>Teleostei</taxon>
        <taxon>Anguilliformes</taxon>
        <taxon>Anguillidae</taxon>
        <taxon>Anguilla</taxon>
    </lineage>
</organism>